<feature type="region of interest" description="Disordered" evidence="1">
    <location>
        <begin position="37"/>
        <end position="68"/>
    </location>
</feature>
<dbReference type="AlphaFoldDB" id="A0A4C1SN29"/>
<dbReference type="Proteomes" id="UP000299102">
    <property type="component" value="Unassembled WGS sequence"/>
</dbReference>
<proteinExistence type="predicted"/>
<dbReference type="EMBL" id="BGZK01000009">
    <property type="protein sequence ID" value="GBP03316.1"/>
    <property type="molecule type" value="Genomic_DNA"/>
</dbReference>
<comment type="caution">
    <text evidence="2">The sequence shown here is derived from an EMBL/GenBank/DDBJ whole genome shotgun (WGS) entry which is preliminary data.</text>
</comment>
<name>A0A4C1SN29_EUMVA</name>
<reference evidence="2 3" key="1">
    <citation type="journal article" date="2019" name="Commun. Biol.">
        <title>The bagworm genome reveals a unique fibroin gene that provides high tensile strength.</title>
        <authorList>
            <person name="Kono N."/>
            <person name="Nakamura H."/>
            <person name="Ohtoshi R."/>
            <person name="Tomita M."/>
            <person name="Numata K."/>
            <person name="Arakawa K."/>
        </authorList>
    </citation>
    <scope>NUCLEOTIDE SEQUENCE [LARGE SCALE GENOMIC DNA]</scope>
</reference>
<organism evidence="2 3">
    <name type="scientific">Eumeta variegata</name>
    <name type="common">Bagworm moth</name>
    <name type="synonym">Eumeta japonica</name>
    <dbReference type="NCBI Taxonomy" id="151549"/>
    <lineage>
        <taxon>Eukaryota</taxon>
        <taxon>Metazoa</taxon>
        <taxon>Ecdysozoa</taxon>
        <taxon>Arthropoda</taxon>
        <taxon>Hexapoda</taxon>
        <taxon>Insecta</taxon>
        <taxon>Pterygota</taxon>
        <taxon>Neoptera</taxon>
        <taxon>Endopterygota</taxon>
        <taxon>Lepidoptera</taxon>
        <taxon>Glossata</taxon>
        <taxon>Ditrysia</taxon>
        <taxon>Tineoidea</taxon>
        <taxon>Psychidae</taxon>
        <taxon>Oiketicinae</taxon>
        <taxon>Eumeta</taxon>
    </lineage>
</organism>
<keyword evidence="3" id="KW-1185">Reference proteome</keyword>
<accession>A0A4C1SN29</accession>
<evidence type="ECO:0000256" key="1">
    <source>
        <dbReference type="SAM" id="MobiDB-lite"/>
    </source>
</evidence>
<gene>
    <name evidence="2" type="ORF">EVAR_2714_1</name>
</gene>
<sequence>MMSCPYPSLTTRRLQASIGGKEVRRCSCLVIVGIGDKPRGEGASPERVAGRGPQASKLTHAPRAPAPVPTCYFDAVR</sequence>
<evidence type="ECO:0000313" key="3">
    <source>
        <dbReference type="Proteomes" id="UP000299102"/>
    </source>
</evidence>
<evidence type="ECO:0000313" key="2">
    <source>
        <dbReference type="EMBL" id="GBP03316.1"/>
    </source>
</evidence>
<protein>
    <submittedName>
        <fullName evidence="2">Uncharacterized protein</fullName>
    </submittedName>
</protein>